<dbReference type="Proteomes" id="UP001519641">
    <property type="component" value="Unassembled WGS sequence"/>
</dbReference>
<gene>
    <name evidence="2" type="ORF">KK097_12990</name>
</gene>
<sequence>MTLAPRRSFVRRATVAALVSVAQLCRAAGYAVRTRPVTGTAPVVVSLTSHGRRLRSVSLAIESIVSGSARPQRLVLWVDDQADRERALRSRPLRRLIARGLELRVGEPVGPHGKWWPYVQSEEHHTFPLVTADDDIRYGRAWLRALLDAHTAAPDTIHCHRAHRIVLTGDSTPAPYMTWPPCRSTTPSHASFLTGVSGVLYPPSLLDALRDDGDGFRETAPHADDVWLTARAIANGVRVAQVDATPRVWQTIVGGQRSALSRSNGTDGGNDAQITATLTPDLLRVVRDETTP</sequence>
<name>A0ABS5VGW5_9MICO</name>
<keyword evidence="3" id="KW-1185">Reference proteome</keyword>
<dbReference type="RefSeq" id="WP_214545105.1">
    <property type="nucleotide sequence ID" value="NZ_JAHEWS010000020.1"/>
</dbReference>
<organism evidence="2 3">
    <name type="scientific">Curtobacterium aurantiacum</name>
    <dbReference type="NCBI Taxonomy" id="3236919"/>
    <lineage>
        <taxon>Bacteria</taxon>
        <taxon>Bacillati</taxon>
        <taxon>Actinomycetota</taxon>
        <taxon>Actinomycetes</taxon>
        <taxon>Micrococcales</taxon>
        <taxon>Microbacteriaceae</taxon>
        <taxon>Curtobacterium</taxon>
    </lineage>
</organism>
<reference evidence="2 3" key="1">
    <citation type="submission" date="2021-05" db="EMBL/GenBank/DDBJ databases">
        <title>Whole genome sequence of Curtobacterium flaccumfaciens pv. flaccumfaciens strain CFBP 8819.</title>
        <authorList>
            <person name="Osdaghi E."/>
            <person name="Taghouti G."/>
            <person name="Portier P."/>
            <person name="Fazliarab A."/>
            <person name="Taghavi S.M."/>
            <person name="Briand M."/>
            <person name="Le-Saux M."/>
            <person name="Jacques M.-A."/>
        </authorList>
    </citation>
    <scope>NUCLEOTIDE SEQUENCE [LARGE SCALE GENOMIC DNA]</scope>
    <source>
        <strain evidence="2 3">CFBP 8819</strain>
    </source>
</reference>
<dbReference type="InterPro" id="IPR029044">
    <property type="entry name" value="Nucleotide-diphossugar_trans"/>
</dbReference>
<dbReference type="EMBL" id="JAHEWS010000020">
    <property type="protein sequence ID" value="MBT1588730.1"/>
    <property type="molecule type" value="Genomic_DNA"/>
</dbReference>
<accession>A0ABS5VGW5</accession>
<protein>
    <recommendedName>
        <fullName evidence="4">Glycosyltransferase</fullName>
    </recommendedName>
</protein>
<feature type="signal peptide" evidence="1">
    <location>
        <begin position="1"/>
        <end position="27"/>
    </location>
</feature>
<feature type="chain" id="PRO_5046427363" description="Glycosyltransferase" evidence="1">
    <location>
        <begin position="28"/>
        <end position="292"/>
    </location>
</feature>
<evidence type="ECO:0000313" key="2">
    <source>
        <dbReference type="EMBL" id="MBT1588730.1"/>
    </source>
</evidence>
<keyword evidence="1" id="KW-0732">Signal</keyword>
<evidence type="ECO:0008006" key="4">
    <source>
        <dbReference type="Google" id="ProtNLM"/>
    </source>
</evidence>
<evidence type="ECO:0000256" key="1">
    <source>
        <dbReference type="SAM" id="SignalP"/>
    </source>
</evidence>
<dbReference type="SUPFAM" id="SSF53448">
    <property type="entry name" value="Nucleotide-diphospho-sugar transferases"/>
    <property type="match status" value="1"/>
</dbReference>
<evidence type="ECO:0000313" key="3">
    <source>
        <dbReference type="Proteomes" id="UP001519641"/>
    </source>
</evidence>
<comment type="caution">
    <text evidence="2">The sequence shown here is derived from an EMBL/GenBank/DDBJ whole genome shotgun (WGS) entry which is preliminary data.</text>
</comment>
<proteinExistence type="predicted"/>